<dbReference type="EC" id="2.1.1.164" evidence="5"/>
<organism evidence="5 6">
    <name type="scientific">Mycobacterium innocens</name>
    <dbReference type="NCBI Taxonomy" id="2341083"/>
    <lineage>
        <taxon>Bacteria</taxon>
        <taxon>Bacillati</taxon>
        <taxon>Actinomycetota</taxon>
        <taxon>Actinomycetes</taxon>
        <taxon>Mycobacteriales</taxon>
        <taxon>Mycobacteriaceae</taxon>
        <taxon>Mycobacterium</taxon>
    </lineage>
</organism>
<keyword evidence="6" id="KW-1185">Reference proteome</keyword>
<keyword evidence="1 5" id="KW-0489">Methyltransferase</keyword>
<evidence type="ECO:0000256" key="3">
    <source>
        <dbReference type="ARBA" id="ARBA00022691"/>
    </source>
</evidence>
<protein>
    <submittedName>
        <fullName evidence="5">Demethylrebeccamycin-D-glucose O-methyltransferase</fullName>
        <ecNumber evidence="5">2.1.1.164</ecNumber>
    </submittedName>
</protein>
<dbReference type="PANTHER" id="PTHR43464:SF19">
    <property type="entry name" value="UBIQUINONE BIOSYNTHESIS O-METHYLTRANSFERASE, MITOCHONDRIAL"/>
    <property type="match status" value="1"/>
</dbReference>
<reference evidence="5 6" key="1">
    <citation type="submission" date="2018-09" db="EMBL/GenBank/DDBJ databases">
        <authorList>
            <person name="Tagini F."/>
        </authorList>
    </citation>
    <scope>NUCLEOTIDE SEQUENCE [LARGE SCALE GENOMIC DNA]</scope>
    <source>
        <strain evidence="5 6">MK13</strain>
    </source>
</reference>
<dbReference type="EMBL" id="UPHQ01000168">
    <property type="protein sequence ID" value="VBA40855.1"/>
    <property type="molecule type" value="Genomic_DNA"/>
</dbReference>
<evidence type="ECO:0000256" key="2">
    <source>
        <dbReference type="ARBA" id="ARBA00022679"/>
    </source>
</evidence>
<gene>
    <name evidence="5" type="primary">rebM_1</name>
    <name evidence="5" type="ORF">LAUMK13_03274</name>
</gene>
<accession>A0A498Q8Y1</accession>
<dbReference type="InterPro" id="IPR041698">
    <property type="entry name" value="Methyltransf_25"/>
</dbReference>
<evidence type="ECO:0000259" key="4">
    <source>
        <dbReference type="Pfam" id="PF13649"/>
    </source>
</evidence>
<keyword evidence="2 5" id="KW-0808">Transferase</keyword>
<evidence type="ECO:0000256" key="1">
    <source>
        <dbReference type="ARBA" id="ARBA00022603"/>
    </source>
</evidence>
<dbReference type="AlphaFoldDB" id="A0A498Q8Y1"/>
<dbReference type="CDD" id="cd02440">
    <property type="entry name" value="AdoMet_MTases"/>
    <property type="match status" value="1"/>
</dbReference>
<dbReference type="PANTHER" id="PTHR43464">
    <property type="entry name" value="METHYLTRANSFERASE"/>
    <property type="match status" value="1"/>
</dbReference>
<sequence length="221" mass="23985">MQSGTETARRRGPRSSGISPRAYEMLSEAWYFGRRARIWDHLVAASGARSGERVLDLGCGAGYFARRIAPVVGPSGVVVGIDPSPASLDYAAAHAPPNCTFYPAQAQNLPFADASFDVVVSSLTFHHIAPDRRLGAIREVLRVLRPRGRACVADVRPPRIQMLERVISAAHGRAEMRNIFNRLRVMITETGFTTIATGSVSRLCYITAERPPDLTGASPNA</sequence>
<dbReference type="Gene3D" id="3.40.50.150">
    <property type="entry name" value="Vaccinia Virus protein VP39"/>
    <property type="match status" value="1"/>
</dbReference>
<keyword evidence="3" id="KW-0949">S-adenosyl-L-methionine</keyword>
<dbReference type="SUPFAM" id="SSF53335">
    <property type="entry name" value="S-adenosyl-L-methionine-dependent methyltransferases"/>
    <property type="match status" value="1"/>
</dbReference>
<name>A0A498Q8Y1_9MYCO</name>
<proteinExistence type="predicted"/>
<dbReference type="GO" id="GO:0032259">
    <property type="term" value="P:methylation"/>
    <property type="evidence" value="ECO:0007669"/>
    <property type="project" value="UniProtKB-KW"/>
</dbReference>
<evidence type="ECO:0000313" key="6">
    <source>
        <dbReference type="Proteomes" id="UP000267289"/>
    </source>
</evidence>
<dbReference type="GO" id="GO:0102082">
    <property type="term" value="F:demethylrebeccamycin--D-glucose O-methyltransferase activity"/>
    <property type="evidence" value="ECO:0007669"/>
    <property type="project" value="UniProtKB-EC"/>
</dbReference>
<evidence type="ECO:0000313" key="5">
    <source>
        <dbReference type="EMBL" id="VBA40855.1"/>
    </source>
</evidence>
<dbReference type="InterPro" id="IPR029063">
    <property type="entry name" value="SAM-dependent_MTases_sf"/>
</dbReference>
<dbReference type="Proteomes" id="UP000267289">
    <property type="component" value="Unassembled WGS sequence"/>
</dbReference>
<feature type="domain" description="Methyltransferase" evidence="4">
    <location>
        <begin position="54"/>
        <end position="148"/>
    </location>
</feature>
<dbReference type="Pfam" id="PF13649">
    <property type="entry name" value="Methyltransf_25"/>
    <property type="match status" value="1"/>
</dbReference>